<evidence type="ECO:0008006" key="3">
    <source>
        <dbReference type="Google" id="ProtNLM"/>
    </source>
</evidence>
<sequence>MKWLVTVFLLVLIVSGCGNKIPEPQYNQKTPEVLGRGHSASAESIKPDGDRGFEAKYFMKGNSLYVDCFLRGFSLSPSYGKERAKIRCYMDGKRIADYQTAAFIVKKMPQGRHEMLLEILKANGQPAGLKKGFTVEVNSDI</sequence>
<evidence type="ECO:0000313" key="2">
    <source>
        <dbReference type="Proteomes" id="UP000262939"/>
    </source>
</evidence>
<keyword evidence="2" id="KW-1185">Reference proteome</keyword>
<protein>
    <recommendedName>
        <fullName evidence="3">Lipoprotein</fullName>
    </recommendedName>
</protein>
<organism evidence="1 2">
    <name type="scientific">Peribacillus glennii</name>
    <dbReference type="NCBI Taxonomy" id="2303991"/>
    <lineage>
        <taxon>Bacteria</taxon>
        <taxon>Bacillati</taxon>
        <taxon>Bacillota</taxon>
        <taxon>Bacilli</taxon>
        <taxon>Bacillales</taxon>
        <taxon>Bacillaceae</taxon>
        <taxon>Peribacillus</taxon>
    </lineage>
</organism>
<name>A0A372LBX0_9BACI</name>
<reference evidence="1 2" key="1">
    <citation type="submission" date="2018-08" db="EMBL/GenBank/DDBJ databases">
        <title>Bacillus chawlae sp. nov., Bacillus glennii sp. nov., and Bacillus saganii sp. nov. Isolated from the Vehicle Assembly Building at Kennedy Space Center where the Viking Spacecraft were Assembled.</title>
        <authorList>
            <person name="Seuylemezian A."/>
            <person name="Vaishampayan P."/>
        </authorList>
    </citation>
    <scope>NUCLEOTIDE SEQUENCE [LARGE SCALE GENOMIC DNA]</scope>
    <source>
        <strain evidence="1 2">V44-8</strain>
    </source>
</reference>
<evidence type="ECO:0000313" key="1">
    <source>
        <dbReference type="EMBL" id="RFU63394.1"/>
    </source>
</evidence>
<dbReference type="RefSeq" id="WP_117322761.1">
    <property type="nucleotide sequence ID" value="NZ_QVTD01000006.1"/>
</dbReference>
<dbReference type="OrthoDB" id="2968672at2"/>
<dbReference type="EMBL" id="QVTD01000006">
    <property type="protein sequence ID" value="RFU63394.1"/>
    <property type="molecule type" value="Genomic_DNA"/>
</dbReference>
<dbReference type="Proteomes" id="UP000262939">
    <property type="component" value="Unassembled WGS sequence"/>
</dbReference>
<dbReference type="AlphaFoldDB" id="A0A372LBX0"/>
<proteinExistence type="predicted"/>
<dbReference type="PROSITE" id="PS51257">
    <property type="entry name" value="PROKAR_LIPOPROTEIN"/>
    <property type="match status" value="1"/>
</dbReference>
<gene>
    <name evidence="1" type="ORF">D0466_11680</name>
</gene>
<accession>A0A372LBX0</accession>
<comment type="caution">
    <text evidence="1">The sequence shown here is derived from an EMBL/GenBank/DDBJ whole genome shotgun (WGS) entry which is preliminary data.</text>
</comment>